<dbReference type="OrthoDB" id="14911at2759"/>
<comment type="catalytic activity">
    <reaction evidence="5">
        <text>a 1,2-diacyl-sn-glycero-3-phosphocholine + H2O = a 1,2-diacyl-sn-glycero-3-phosphate + choline + H(+)</text>
        <dbReference type="Rhea" id="RHEA:14445"/>
        <dbReference type="ChEBI" id="CHEBI:15354"/>
        <dbReference type="ChEBI" id="CHEBI:15377"/>
        <dbReference type="ChEBI" id="CHEBI:15378"/>
        <dbReference type="ChEBI" id="CHEBI:57643"/>
        <dbReference type="ChEBI" id="CHEBI:58608"/>
        <dbReference type="EC" id="3.1.4.4"/>
    </reaction>
</comment>
<feature type="compositionally biased region" description="Polar residues" evidence="6">
    <location>
        <begin position="42"/>
        <end position="52"/>
    </location>
</feature>
<evidence type="ECO:0000313" key="9">
    <source>
        <dbReference type="Proteomes" id="UP000799302"/>
    </source>
</evidence>
<dbReference type="InterPro" id="IPR025202">
    <property type="entry name" value="PLD-like_dom"/>
</dbReference>
<dbReference type="GO" id="GO:0009395">
    <property type="term" value="P:phospholipid catabolic process"/>
    <property type="evidence" value="ECO:0007669"/>
    <property type="project" value="TreeGrafter"/>
</dbReference>
<dbReference type="PIRSF" id="PIRSF009376">
    <property type="entry name" value="Phospholipase_D_euk"/>
    <property type="match status" value="1"/>
</dbReference>
<dbReference type="Proteomes" id="UP000799302">
    <property type="component" value="Unassembled WGS sequence"/>
</dbReference>
<evidence type="ECO:0000256" key="6">
    <source>
        <dbReference type="SAM" id="MobiDB-lite"/>
    </source>
</evidence>
<evidence type="ECO:0000256" key="5">
    <source>
        <dbReference type="PIRNR" id="PIRNR009376"/>
    </source>
</evidence>
<dbReference type="PANTHER" id="PTHR18896">
    <property type="entry name" value="PHOSPHOLIPASE D"/>
    <property type="match status" value="1"/>
</dbReference>
<feature type="compositionally biased region" description="Low complexity" evidence="6">
    <location>
        <begin position="53"/>
        <end position="62"/>
    </location>
</feature>
<dbReference type="InterPro" id="IPR016555">
    <property type="entry name" value="PLipase_D_euk"/>
</dbReference>
<feature type="domain" description="PLD phosphodiesterase" evidence="7">
    <location>
        <begin position="327"/>
        <end position="354"/>
    </location>
</feature>
<accession>A0A6A6UDS9</accession>
<dbReference type="PANTHER" id="PTHR18896:SF186">
    <property type="entry name" value="PHOSPHOLIPASE D"/>
    <property type="match status" value="1"/>
</dbReference>
<keyword evidence="4" id="KW-0443">Lipid metabolism</keyword>
<proteinExistence type="inferred from homology"/>
<feature type="region of interest" description="Disordered" evidence="6">
    <location>
        <begin position="1"/>
        <end position="62"/>
    </location>
</feature>
<protein>
    <recommendedName>
        <fullName evidence="5">Phospholipase</fullName>
        <ecNumber evidence="5">3.1.4.4</ecNumber>
    </recommendedName>
</protein>
<gene>
    <name evidence="8" type="ORF">BT63DRAFT_454498</name>
</gene>
<name>A0A6A6UDS9_9PEZI</name>
<keyword evidence="3 5" id="KW-0442">Lipid degradation</keyword>
<dbReference type="GO" id="GO:0004630">
    <property type="term" value="F:phospholipase D activity"/>
    <property type="evidence" value="ECO:0007669"/>
    <property type="project" value="UniProtKB-UniRule"/>
</dbReference>
<dbReference type="InterPro" id="IPR015679">
    <property type="entry name" value="PLipase_D_fam"/>
</dbReference>
<dbReference type="CDD" id="cd09141">
    <property type="entry name" value="PLDc_vPLD1_2_yPLD_like_2"/>
    <property type="match status" value="1"/>
</dbReference>
<evidence type="ECO:0000256" key="2">
    <source>
        <dbReference type="ARBA" id="ARBA00022801"/>
    </source>
</evidence>
<organism evidence="8 9">
    <name type="scientific">Microthyrium microscopicum</name>
    <dbReference type="NCBI Taxonomy" id="703497"/>
    <lineage>
        <taxon>Eukaryota</taxon>
        <taxon>Fungi</taxon>
        <taxon>Dikarya</taxon>
        <taxon>Ascomycota</taxon>
        <taxon>Pezizomycotina</taxon>
        <taxon>Dothideomycetes</taxon>
        <taxon>Dothideomycetes incertae sedis</taxon>
        <taxon>Microthyriales</taxon>
        <taxon>Microthyriaceae</taxon>
        <taxon>Microthyrium</taxon>
    </lineage>
</organism>
<dbReference type="Pfam" id="PF00614">
    <property type="entry name" value="PLDc"/>
    <property type="match status" value="1"/>
</dbReference>
<feature type="compositionally biased region" description="Basic and acidic residues" evidence="6">
    <location>
        <begin position="17"/>
        <end position="39"/>
    </location>
</feature>
<dbReference type="SMART" id="SM00155">
    <property type="entry name" value="PLDc"/>
    <property type="match status" value="2"/>
</dbReference>
<sequence>MSRRRGDDDDLAYGDYHGPDHGDVEERGFLGDVFHRIDGLRPQQQSDQSEPASTSKTSNTSTMSGLFGKLHGAVHSLGSELKTRISGMGNQHSHTHLSGECEPGYHDHHAHNRFIGFAPERATGNDVKWYVDGCGYMWAVSMALEQAQQYVYIMDWWLSPELYLRRPPAAHEQYRLDKMLHAAAERGVKVNIIVYKEVTQALTRKYLNPWLPNYLHQLLPHHTDIYTRAVTKLGLQTIFESLEYIEKHDPLISPPITVSSSHTKHALEELHPNIAVIRHPDHLPDQKTIAANLADQFKNFKLTAANASRLPGEALESIYGTNAETVLYWAHHEKLCLIDGKIAFMGGLDLCYGRWDTNQHSIADAHPGDINKTVFPGQDYNNSRVMDFQDVQNWQNNKLDRTENSRMGWSDIALSIVGPVVQDLGEHFVQRWNFIYDEKYHSRPDPRYARLEHTSTLGGYQQATEQDGEESRGISDTVESGIEHVETGVFGMKDKLKQHLHHHQHNMDPQLTSELGSGSGISCQIVRSACKWSHGSRLEHSIANAYIDVIKNSEHFVYIENQFFITATSDQQHPIRNKIGAAIVERIIRAAQNGQNYRMIVLMPAVPAFAGDLRNDDALATRAIMEFQYASISRGGHSIYEKIAQAGYNPLDYIRFYNLRNYDRINVSSAMKSAEQQSGIPYEEARKEHDAMYSGGFQQQGGYGEQPQHQPGAFDTYQQGTQQVGDQGNLATGRWDSVADCYMLNGPDIRSVPWQEGNVAEIDAFVTEELYIHSKLLIADDRIVICGSANLNDRSQLGSHDSEIAVVIQDKTPHQSTLGGNPYSVSKFATSLRRTIFRKHLGLLSPQDYSTEHQNYTPVNHSPNEYDWDSAEDAVVTDPLSDAFWARWNETAATNTEVFGKVFHVVPHDNVKSWKEYDTWYEDLFRAADPKDAKKKAGPYKVGHVVRDEFPGGVAQVKDELARVKGTLVEMPLMFLKEEDIAQEGISLNAFTAEVYT</sequence>
<dbReference type="GO" id="GO:0035556">
    <property type="term" value="P:intracellular signal transduction"/>
    <property type="evidence" value="ECO:0007669"/>
    <property type="project" value="InterPro"/>
</dbReference>
<comment type="similarity">
    <text evidence="5">Belongs to the phospholipase D family.</text>
</comment>
<dbReference type="PROSITE" id="PS50035">
    <property type="entry name" value="PLD"/>
    <property type="match status" value="2"/>
</dbReference>
<reference evidence="8" key="1">
    <citation type="journal article" date="2020" name="Stud. Mycol.">
        <title>101 Dothideomycetes genomes: a test case for predicting lifestyles and emergence of pathogens.</title>
        <authorList>
            <person name="Haridas S."/>
            <person name="Albert R."/>
            <person name="Binder M."/>
            <person name="Bloem J."/>
            <person name="Labutti K."/>
            <person name="Salamov A."/>
            <person name="Andreopoulos B."/>
            <person name="Baker S."/>
            <person name="Barry K."/>
            <person name="Bills G."/>
            <person name="Bluhm B."/>
            <person name="Cannon C."/>
            <person name="Castanera R."/>
            <person name="Culley D."/>
            <person name="Daum C."/>
            <person name="Ezra D."/>
            <person name="Gonzalez J."/>
            <person name="Henrissat B."/>
            <person name="Kuo A."/>
            <person name="Liang C."/>
            <person name="Lipzen A."/>
            <person name="Lutzoni F."/>
            <person name="Magnuson J."/>
            <person name="Mondo S."/>
            <person name="Nolan M."/>
            <person name="Ohm R."/>
            <person name="Pangilinan J."/>
            <person name="Park H.-J."/>
            <person name="Ramirez L."/>
            <person name="Alfaro M."/>
            <person name="Sun H."/>
            <person name="Tritt A."/>
            <person name="Yoshinaga Y."/>
            <person name="Zwiers L.-H."/>
            <person name="Turgeon B."/>
            <person name="Goodwin S."/>
            <person name="Spatafora J."/>
            <person name="Crous P."/>
            <person name="Grigoriev I."/>
        </authorList>
    </citation>
    <scope>NUCLEOTIDE SEQUENCE</scope>
    <source>
        <strain evidence="8">CBS 115976</strain>
    </source>
</reference>
<dbReference type="Pfam" id="PF13091">
    <property type="entry name" value="PLDc_2"/>
    <property type="match status" value="1"/>
</dbReference>
<dbReference type="AlphaFoldDB" id="A0A6A6UDS9"/>
<dbReference type="GO" id="GO:0006654">
    <property type="term" value="P:phosphatidic acid biosynthetic process"/>
    <property type="evidence" value="ECO:0007669"/>
    <property type="project" value="InterPro"/>
</dbReference>
<evidence type="ECO:0000256" key="4">
    <source>
        <dbReference type="ARBA" id="ARBA00023098"/>
    </source>
</evidence>
<dbReference type="EC" id="3.1.4.4" evidence="5"/>
<evidence type="ECO:0000259" key="7">
    <source>
        <dbReference type="PROSITE" id="PS50035"/>
    </source>
</evidence>
<feature type="domain" description="PLD phosphodiesterase" evidence="7">
    <location>
        <begin position="768"/>
        <end position="795"/>
    </location>
</feature>
<dbReference type="SUPFAM" id="SSF56024">
    <property type="entry name" value="Phospholipase D/nuclease"/>
    <property type="match status" value="2"/>
</dbReference>
<evidence type="ECO:0000313" key="8">
    <source>
        <dbReference type="EMBL" id="KAF2670312.1"/>
    </source>
</evidence>
<evidence type="ECO:0000256" key="3">
    <source>
        <dbReference type="ARBA" id="ARBA00022963"/>
    </source>
</evidence>
<keyword evidence="1" id="KW-0677">Repeat</keyword>
<dbReference type="InterPro" id="IPR001736">
    <property type="entry name" value="PLipase_D/transphosphatidylase"/>
</dbReference>
<keyword evidence="9" id="KW-1185">Reference proteome</keyword>
<feature type="region of interest" description="Disordered" evidence="6">
    <location>
        <begin position="696"/>
        <end position="716"/>
    </location>
</feature>
<keyword evidence="2 5" id="KW-0378">Hydrolase</keyword>
<dbReference type="Gene3D" id="3.30.870.10">
    <property type="entry name" value="Endonuclease Chain A"/>
    <property type="match status" value="3"/>
</dbReference>
<dbReference type="EMBL" id="MU004234">
    <property type="protein sequence ID" value="KAF2670312.1"/>
    <property type="molecule type" value="Genomic_DNA"/>
</dbReference>
<evidence type="ECO:0000256" key="1">
    <source>
        <dbReference type="ARBA" id="ARBA00022737"/>
    </source>
</evidence>